<dbReference type="InterPro" id="IPR015422">
    <property type="entry name" value="PyrdxlP-dep_Trfase_small"/>
</dbReference>
<dbReference type="Pfam" id="PF07993">
    <property type="entry name" value="NAD_binding_4"/>
    <property type="match status" value="1"/>
</dbReference>
<evidence type="ECO:0000256" key="4">
    <source>
        <dbReference type="ARBA" id="ARBA00022679"/>
    </source>
</evidence>
<dbReference type="InterPro" id="IPR013120">
    <property type="entry name" value="FAR_NAD-bd"/>
</dbReference>
<dbReference type="GO" id="GO:0004553">
    <property type="term" value="F:hydrolase activity, hydrolyzing O-glycosyl compounds"/>
    <property type="evidence" value="ECO:0007669"/>
    <property type="project" value="InterPro"/>
</dbReference>
<dbReference type="SUPFAM" id="SSF53335">
    <property type="entry name" value="S-adenosyl-L-methionine-dependent methyltransferases"/>
    <property type="match status" value="2"/>
</dbReference>
<dbReference type="InterPro" id="IPR014030">
    <property type="entry name" value="Ketoacyl_synth_N"/>
</dbReference>
<evidence type="ECO:0000256" key="9">
    <source>
        <dbReference type="ARBA" id="ARBA00023315"/>
    </source>
</evidence>
<dbReference type="UniPathway" id="UPA00094"/>
<dbReference type="SUPFAM" id="SSF53383">
    <property type="entry name" value="PLP-dependent transferases"/>
    <property type="match status" value="1"/>
</dbReference>
<keyword evidence="4" id="KW-0808">Transferase</keyword>
<dbReference type="SUPFAM" id="SSF53901">
    <property type="entry name" value="Thiolase-like"/>
    <property type="match status" value="1"/>
</dbReference>
<dbReference type="Proteomes" id="UP000198287">
    <property type="component" value="Unassembled WGS sequence"/>
</dbReference>
<dbReference type="SMART" id="SM00829">
    <property type="entry name" value="PKS_ER"/>
    <property type="match status" value="1"/>
</dbReference>
<dbReference type="InterPro" id="IPR016036">
    <property type="entry name" value="Malonyl_transacylase_ACP-bd"/>
</dbReference>
<dbReference type="GO" id="GO:0004312">
    <property type="term" value="F:fatty acid synthase activity"/>
    <property type="evidence" value="ECO:0007669"/>
    <property type="project" value="TreeGrafter"/>
</dbReference>
<dbReference type="PROSITE" id="PS52004">
    <property type="entry name" value="KS3_2"/>
    <property type="match status" value="1"/>
</dbReference>
<dbReference type="GO" id="GO:0016491">
    <property type="term" value="F:oxidoreductase activity"/>
    <property type="evidence" value="ECO:0007669"/>
    <property type="project" value="InterPro"/>
</dbReference>
<dbReference type="InterPro" id="IPR013154">
    <property type="entry name" value="ADH-like_N"/>
</dbReference>
<gene>
    <name evidence="14" type="ORF">Fcan01_03336</name>
</gene>
<feature type="active site" description="Proton donor; for dehydratase activity" evidence="10">
    <location>
        <position position="3235"/>
    </location>
</feature>
<dbReference type="InterPro" id="IPR020806">
    <property type="entry name" value="PKS_PP-bd"/>
</dbReference>
<sequence length="5072" mass="570231">MPRFLILSNPRSGSTLLKDLLNCHPEIHLEPELLNDEIQIDTLPLEFLESKLSIRAATFVGFKVFPEQIFQRGLDLPSIVRQIGITRIIVLWRENILETLVSRRIAEKTGVWYAPNNSAVADGPTIQKIMIEPQDLIEYTTDVIQDWNTIVDQWPLGISPIYVKFEDLIANPMEQVKHILSNMGCPSDNFTARSSSKRQNPSKLADKVENYYDLPLNFRERSLNVREIFSLKQFQESVMGGLPKEILPFAPNREPTVPSGGWKYRVAEPLITYAVKQNVYDAIESGSISSAGHWPRLLASKLKQFFQLPVAQPCCNGFTALMLALQCANLEEGDEVIMPSLTMVAVPNSAHFVRARPIFADCAKNNYNPGWDEILAVSGEKTRAVIVTHTYGVPSPDMEKIAEECRLRGWWLIEDISEAFGVTTTIQNGSTKLLGTFGNFACASLYVNKIIHAGDGGFIVAKDPTFAIRLTSLVNHGFTPSYHFVHFEPALNAKINGVGASIACGCIDEIDQIIQHRRFVAQKYRTALAPLPVKLMPFCGPHDTPWVFGIVCESKEERTSLRAHLANYGIETRDFFFALHLQPAYFKKYDEIRIQPRLPLSETLGSTGFYLPTHSNLTESDLHHITSCVISFFHKQDQNTLHAEIPLLQNKKNKQSVQIQPGTFHVEIRTFNDSGSLNQTERRSHAYFDAVKLGVSAETTIIQERFDSKVELVNDMRDCIDKANLLGLEMAENMKTYFKPYLEYFESQVNFEQDAAKPWLLEDPKLSSDPELALQLNLIPTTSDPETLQLLLHLIKKTRPETIWEIGCWMGHTTFLMAALCHSLSIRNKIFACDAFKWQKWMERFYDDQQQILPGHSFLKEFKNFLAKFSSSIQPVVWPYDIQTLPIELKNQRPDLIYLDITQEEEDLDVIWELIKSNLIPNKTIILFNGLSYKSIPFFTKHADHLEGIAKPSTMAKAFLFKSQTTDTPRGVITPKNLVRKLNFQSDPGWSHHHKNLFCSSIAKLRDRFHDPSAPILFFPAVEENLCNEPDLFMHNPWIGIVHSVPLYPQQFYTPDLTRLCSQRYFPMMKNCKGLFTLTQLQAKFLQQNLANVYTFPIQPLKYPVDQFQDLRPSTVPNSIQNGHVVDVVIVGSFSRDFPFFFETSLPEGFQKVMVAGDEEITKACASAPSHIKILPRLDENEYENMLLESVIFLSLIYDGAANTIVLECIARNVPIVCPNMEACVEYLGSDYPLLYDPKYADFGKLLTLQNIEAAIDHLKKMDKHQLTPAQFVDKFSRGVVLQSLPPVVESSTELALSSKNIINFPTFDVTICICSYKRTHHLTNILKALWENQDFKGRLQIIVWNNNEGRTGIVTRICNPYVQQSNESKSLELINSTQNHFCSIRFAMPALMKSNSLLICDDDVIPGPNFVNFFISAHTKHPRDVLCVRGHIFLPHQLNLDEPRSAWEDYESVRFRDDHAPEQLIHFVHADACFIPKEALREVTSVEMPDQSFALVDDYWMSFILNHKFNRKLRKLCTAGLPQSPIHRTQDSDQIGLALHTRPEVREARLQLYIHHMIQNWPQFPPEPAINLLSPEEIQLIKHCKTKFWDQTHTGFNVSSKLLEADVCYLEKWGVKSVRIGAVGIGQNIGYDQCEFLTEPDKQIVALEETVKLLASHGITSVLTVDRRLASVETWTLIASTFAQNPSVVGYDLVNEPFTELENELHWSNLPTQQDSGVEEMVATYKTLIQGIRKVDSVTPIVIEPSFWGRCYALDKLPIHELKALDSNLLVSFHFYEPMILTQRCRNKGQFKFPGKVPIYENSSGSEELLVDEKFIRNRFEEVRQWGEDNAVKVVLGEFGICRNIKGAEDYMGAGLKMCRDAGISAYIFSFRDHEWDAMNFELGPDPCLKQYWVSYAGDESEVWKCVLLARALRRSLTTRPLVVIVSDNVSHDLGRRLQGEVGSVFWAEPVPGVLFRSVAKRVAGGLKGLHKAVFLDCACLPLKNCDDLFRTHGVQWVREDKAVVLTKSRSLAAEDHDLITELVVQRENGGKFVAENPGKLKMEELSYCVELDFKSAHPTPVPGKDMKMVCFVNGHPHDQDVEPFRQRGVLEEEVIKLCVSLCPEIHSAKVVVNGPALDGQLVDWELHNSIAIVGMACRYPCANTIAEFWSLLANGLEGIRKVPEGRWTKDKAFIRMDNMGATEAGFLSCPIHTFDAKFFNTNAADMHYLDPQQRLSLRIVWEALEHAGLDPNTLRNTLTGVFGGWWRNDYKEMLQMLGIVDTDFLRGYMGNALGPLTARISHFFELMGPSFSTESGCSTSVAGVDMACDSLRSDACNLAIAVGANLLLHPFSPSVMEGVLAPDGRCKTYDASADGFGRAEGIGVLILKRFSDAVADGDTIWGCIRGSAIVQEGPSKSMGTPTVDVEAKAMELALERAGVDPNDVEFVETHGTGTPVGDPIEIAAVAKAYSRGSKGRTNVLTIGSVKTNIGHTESVCGIAGIQKSVLAMKHELIPKHLHLKNLNPDINLDAIPAQLPLEAVPWKRRPKGGKPRIAGVNSFGITGAQAHVLVQEPPENLPPHSFPFTDSRKLRMLTFSAKSEEAFRFQVKAYADLLKNLPDTNEPKELFLRDIEYSMHTGRPHMHLRQVAFGSTKEELLSSMEGIKKGAPIPNQVPQLCFLFTGQGSQYPGMARSLYEQSIVFRSNFDWCESVLSKEHGFLSLKTALWDHGELSLLKSSLYSQTSIFVVEFCLLRLWESWGVKPDAVLGHSLGEFAAAVAAGMLSAEDALKLVVTRSKLIHALPAASMLVVGTSLEKVEQSLERAFSNQKKWLDVAAVNSESQTVLAGPTDVVHDFKLYCDNNDIKTHVLDASHAFHSRLMDPMLAEYEALARTIGYKEASTGIKFISAVDGRTVSKVDAKYWVRHTRERVRFLEASHAVVNEGQSLFLEIGPHPVLSTLLMTNVDEVADVVTTASLRRKCDDWETMLAALGKLYALGRPITWANFHRYSGGRKVELPGYHFEETPYWMNIKDEGSNPFHPLLGSFVPNPSDVTIFKSSVNVHRLPFLKDHALGDKIIFPCVGYVDMCMTAGYAATMCNEGSYNKPTSPLCVRNFSILTPVCLSEMAPTDFQVVVLKGTHGEITSTIFTKVFLEENKFKWVRNATANFSNNPAALPHSFDLEAIKSRCKTMLRDGFDYKELEDFGFNFGPSLRMVTTGWMDAEDQKNSTEWIFPFSTHEKNEDLDRFIIHPWIVDPMLQTQIIATGLLDEKHIRKRLVVPVSIDNYTWWGHSAPTGYIYIRHRDTGNEAHLFDDAGKIMVSMLGTEFMETTLSNILSLIDSQKNPFPCMADFIWREKLGPEERRIPDSKRGTINLQEYVKVEHTMYTSCSPEEGQFYERFSQLTGLYMLQSMKVLGLDTEDTIQWPSIVSKLGVVPFQDKFLRYILVELVKDGWLELVNTGDESTFSLAKPLPELSSIKNNIDEILKEIRQSDVGHVDLDCVVPLGSVLTSILTGTQSALPLLYPDMGNIRGPAELYYSESVDALKRFAMADVDHAIFSKLAQMGSKSVVRVLEVGAGVGSTTSHHIRHMKDAGVSHFEYTYTDISPAFLQIGTNLFEETGISAKFSLLNVEKDPLDQGFIPAHYDLIVASWVLHATKNIEESMKNLKKLLRPGGYVFINELVQPHRGVNLLFGGLEGFWRFEDLHLRPWNCELSVDKWSKILDKLGFDNFTYWKGYAGTDALMLAKLKPSETVFSNKIASKQDHLENKLNWIVFGDEGIATKELVRRLKATNKNVVMVTSQMDEEHTAMLLRSTGADSPHHPIEGVLYLWGLDHDRSTAQVCEPFLHICKYLAKLQIQSSMKLVVITQGNMCTGPDDFYQSQPKASPLVAMLNVLANENPDLICKCVDIDASENSLDIAMAEAFTELFTTDVDVLVAYRKGHRCTPRLRPYKAKSAPLPLPRTPRFRLVLPPSHLIQDLHFAPCEPDPIPEKHVEVEVKAYALNFLDVFMVTKPDPVFEKYNYLGIDIAGVVTAVGAGCEKKVGDRVVLIRRTGVAMPTHIVAQDHRTLVIPDDVTFSEAATYPMGIITVASCLVDTAKATKGDIVLIHTASGGVGLLGIQIAQRLGCTIVVTAGNERKRNYLRSLGLTHVFNSRTTDYQTEIRRSLGGRGVTVVLNSLTGPGFKEATLAVCEQGARFIEMSKMNIWSKEQVKKLRPDVFYEVVDVSTHTEEKVSHLTNYLQTMLMSPKSERPKPLPYTRFDASEIRDALEFMEKVRHIGKIVLTMPDLSPGSEPIFRLFNDKSTYLITGGLGGIGLEVANWMGNNGAKTLLLVGRSPPKADVMEKVQNLRQLGITVEIRQCDVGDMDQLTSLVADCHNGKLPPLRGVMHAAGVLDDATYENQTWDKFEAVFQCKVQGAWNLHQLSLELPYPLEHFVLFSSMTVTLGSPGQSNYSAANYYLDQLVHYRSSLGLLGTTINWGQWGQVGLAANLHVAMNKPITIHQGLAALEHAIKSHKSQIMAHDTDLSGVKMVLPSTRGLLADIEEETSLGATDIDGDEFWREYDGASNRDAKFDIVRRFLKRLIRITLKMDKNEEIEDQVNFQDMGFDSLLMVEMKNGLQASVGKRVKISINAVKDCKTVAQLTDRLVELISGKEELAPPTAEELKDLVARDAKLPENIRVDPEMKSKLRPLSQASTVLVIGSTGTLGPYVAREIFKRSQIKKVYCLMQPSPVVSVSDRFQRVFEKKGLFHEIDMTRVECISGDVKQPCFGLSQQIYQQIATEVDVVFNLAVKVAFEEVYRDSEDPKSSRVTNVFGMRNVLSFAVDKKLKYVYHASTFAAETRVDDDGYFWESWPAEEEVAMFPNSAYSISKLICDRLAEQAVAAGVPCKVFRLPQLGGDSVRGGNIQLDSFLMMRFLAYLYIGSMHGVRIPLSLMAVDQCAKISIDLFFNDKAGYEMFNVLNPHLGDEREFETLAKEFGVAVQVLDSTDFLEKWKKMDSNDEMIQLVKFATSQEELLKLRDQKMPYYISWLNGNQNIFFSKKVASLMPEEYPNCITPSWEVLRHDLRHAKDTGIFDRHKIKHSNPYFLS</sequence>
<feature type="domain" description="Carrier" evidence="11">
    <location>
        <begin position="4556"/>
        <end position="4633"/>
    </location>
</feature>
<dbReference type="Gene3D" id="3.20.20.80">
    <property type="entry name" value="Glycosidases"/>
    <property type="match status" value="1"/>
</dbReference>
<dbReference type="Pfam" id="PF00698">
    <property type="entry name" value="Acyl_transf_1"/>
    <property type="match status" value="1"/>
</dbReference>
<dbReference type="CDD" id="cd02440">
    <property type="entry name" value="AdoMet_MTases"/>
    <property type="match status" value="1"/>
</dbReference>
<evidence type="ECO:0000313" key="15">
    <source>
        <dbReference type="Proteomes" id="UP000198287"/>
    </source>
</evidence>
<dbReference type="SUPFAM" id="SSF50129">
    <property type="entry name" value="GroES-like"/>
    <property type="match status" value="1"/>
</dbReference>
<protein>
    <submittedName>
        <fullName evidence="14">Putative polyketide synthase 6</fullName>
    </submittedName>
</protein>
<dbReference type="PROSITE" id="PS50075">
    <property type="entry name" value="CARRIER"/>
    <property type="match status" value="1"/>
</dbReference>
<dbReference type="InterPro" id="IPR032821">
    <property type="entry name" value="PKS_assoc"/>
</dbReference>
<feature type="region of interest" description="N-terminal hotdog fold" evidence="10">
    <location>
        <begin position="3020"/>
        <end position="3155"/>
    </location>
</feature>
<dbReference type="InterPro" id="IPR020843">
    <property type="entry name" value="ER"/>
</dbReference>
<dbReference type="Pfam" id="PF00550">
    <property type="entry name" value="PP-binding"/>
    <property type="match status" value="1"/>
</dbReference>
<dbReference type="EMBL" id="LNIX01000001">
    <property type="protein sequence ID" value="OXA62418.1"/>
    <property type="molecule type" value="Genomic_DNA"/>
</dbReference>
<proteinExistence type="inferred from homology"/>
<dbReference type="InterPro" id="IPR018201">
    <property type="entry name" value="Ketoacyl_synth_AS"/>
</dbReference>
<dbReference type="PROSITE" id="PS52019">
    <property type="entry name" value="PKS_MFAS_DH"/>
    <property type="match status" value="1"/>
</dbReference>
<dbReference type="InterPro" id="IPR029063">
    <property type="entry name" value="SAM-dependent_MTases_sf"/>
</dbReference>
<dbReference type="InterPro" id="IPR001547">
    <property type="entry name" value="Glyco_hydro_5"/>
</dbReference>
<feature type="active site" description="Proton acceptor; for dehydratase activity" evidence="10">
    <location>
        <position position="3051"/>
    </location>
</feature>
<dbReference type="Gene3D" id="3.40.47.10">
    <property type="match status" value="1"/>
</dbReference>
<dbReference type="InterPro" id="IPR036291">
    <property type="entry name" value="NAD(P)-bd_dom_sf"/>
</dbReference>
<evidence type="ECO:0000256" key="7">
    <source>
        <dbReference type="ARBA" id="ARBA00023268"/>
    </source>
</evidence>
<dbReference type="GO" id="GO:0006633">
    <property type="term" value="P:fatty acid biosynthetic process"/>
    <property type="evidence" value="ECO:0007669"/>
    <property type="project" value="UniProtKB-UniPathway"/>
</dbReference>
<dbReference type="InterPro" id="IPR013217">
    <property type="entry name" value="Methyltransf_12"/>
</dbReference>
<dbReference type="InterPro" id="IPR017853">
    <property type="entry name" value="GH"/>
</dbReference>
<dbReference type="Pfam" id="PF08240">
    <property type="entry name" value="ADH_N"/>
    <property type="match status" value="1"/>
</dbReference>
<dbReference type="InterPro" id="IPR049552">
    <property type="entry name" value="PKS_DH_N"/>
</dbReference>
<dbReference type="Pfam" id="PF16197">
    <property type="entry name" value="KAsynt_C_assoc"/>
    <property type="match status" value="1"/>
</dbReference>
<dbReference type="InterPro" id="IPR016039">
    <property type="entry name" value="Thiolase-like"/>
</dbReference>
<dbReference type="Pfam" id="PF00109">
    <property type="entry name" value="ketoacyl-synt"/>
    <property type="match status" value="1"/>
</dbReference>
<keyword evidence="8" id="KW-0326">Glycosidase</keyword>
<dbReference type="InterPro" id="IPR036736">
    <property type="entry name" value="ACP-like_sf"/>
</dbReference>
<feature type="domain" description="PKS/mFAS DH" evidence="13">
    <location>
        <begin position="3020"/>
        <end position="3316"/>
    </location>
</feature>
<evidence type="ECO:0000256" key="8">
    <source>
        <dbReference type="ARBA" id="ARBA00023295"/>
    </source>
</evidence>
<dbReference type="InterPro" id="IPR042104">
    <property type="entry name" value="PKS_dehydratase_sf"/>
</dbReference>
<dbReference type="Gene3D" id="3.40.50.300">
    <property type="entry name" value="P-loop containing nucleotide triphosphate hydrolases"/>
    <property type="match status" value="1"/>
</dbReference>
<evidence type="ECO:0000259" key="13">
    <source>
        <dbReference type="PROSITE" id="PS52019"/>
    </source>
</evidence>
<dbReference type="SMART" id="SM00825">
    <property type="entry name" value="PKS_KS"/>
    <property type="match status" value="1"/>
</dbReference>
<dbReference type="SUPFAM" id="SSF51735">
    <property type="entry name" value="NAD(P)-binding Rossmann-fold domains"/>
    <property type="match status" value="4"/>
</dbReference>
<evidence type="ECO:0000256" key="1">
    <source>
        <dbReference type="ARBA" id="ARBA00005641"/>
    </source>
</evidence>
<dbReference type="GO" id="GO:0031177">
    <property type="term" value="F:phosphopantetheine binding"/>
    <property type="evidence" value="ECO:0007669"/>
    <property type="project" value="InterPro"/>
</dbReference>
<dbReference type="InterPro" id="IPR009081">
    <property type="entry name" value="PP-bd_ACP"/>
</dbReference>
<dbReference type="SMART" id="SM00822">
    <property type="entry name" value="PKS_KR"/>
    <property type="match status" value="1"/>
</dbReference>
<dbReference type="InterPro" id="IPR011032">
    <property type="entry name" value="GroES-like_sf"/>
</dbReference>
<feature type="region of interest" description="C-terminal hotdog fold" evidence="10">
    <location>
        <begin position="3169"/>
        <end position="3316"/>
    </location>
</feature>
<dbReference type="Gene3D" id="3.40.640.10">
    <property type="entry name" value="Type I PLP-dependent aspartate aminotransferase-like (Major domain)"/>
    <property type="match status" value="1"/>
</dbReference>
<dbReference type="InterPro" id="IPR050091">
    <property type="entry name" value="PKS_NRPS_Biosynth_Enz"/>
</dbReference>
<comment type="caution">
    <text evidence="14">The sequence shown here is derived from an EMBL/GenBank/DDBJ whole genome shotgun (WGS) entry which is preliminary data.</text>
</comment>
<keyword evidence="15" id="KW-1185">Reference proteome</keyword>
<evidence type="ECO:0000256" key="3">
    <source>
        <dbReference type="ARBA" id="ARBA00022553"/>
    </source>
</evidence>
<dbReference type="InterPro" id="IPR049900">
    <property type="entry name" value="PKS_mFAS_DH"/>
</dbReference>
<dbReference type="SMART" id="SM00826">
    <property type="entry name" value="PKS_DH"/>
    <property type="match status" value="1"/>
</dbReference>
<dbReference type="Gene3D" id="3.30.70.3290">
    <property type="match status" value="1"/>
</dbReference>
<organism evidence="14 15">
    <name type="scientific">Folsomia candida</name>
    <name type="common">Springtail</name>
    <dbReference type="NCBI Taxonomy" id="158441"/>
    <lineage>
        <taxon>Eukaryota</taxon>
        <taxon>Metazoa</taxon>
        <taxon>Ecdysozoa</taxon>
        <taxon>Arthropoda</taxon>
        <taxon>Hexapoda</taxon>
        <taxon>Collembola</taxon>
        <taxon>Entomobryomorpha</taxon>
        <taxon>Isotomoidea</taxon>
        <taxon>Isotomidae</taxon>
        <taxon>Proisotominae</taxon>
        <taxon>Folsomia</taxon>
    </lineage>
</organism>
<keyword evidence="7" id="KW-0511">Multifunctional enzyme</keyword>
<dbReference type="Gene3D" id="3.90.550.10">
    <property type="entry name" value="Spore Coat Polysaccharide Biosynthesis Protein SpsA, Chain A"/>
    <property type="match status" value="2"/>
</dbReference>
<dbReference type="OrthoDB" id="3509362at2759"/>
<dbReference type="SUPFAM" id="SSF52151">
    <property type="entry name" value="FabD/lysophospholipase-like"/>
    <property type="match status" value="1"/>
</dbReference>
<dbReference type="Pfam" id="PF02801">
    <property type="entry name" value="Ketoacyl-synt_C"/>
    <property type="match status" value="1"/>
</dbReference>
<dbReference type="PANTHER" id="PTHR43775">
    <property type="entry name" value="FATTY ACID SYNTHASE"/>
    <property type="match status" value="1"/>
</dbReference>
<dbReference type="Pfam" id="PF21089">
    <property type="entry name" value="PKS_DH_N"/>
    <property type="match status" value="1"/>
</dbReference>
<dbReference type="Gene3D" id="1.10.1200.10">
    <property type="entry name" value="ACP-like"/>
    <property type="match status" value="1"/>
</dbReference>
<dbReference type="CDD" id="cd00833">
    <property type="entry name" value="PKS"/>
    <property type="match status" value="1"/>
</dbReference>
<dbReference type="PROSITE" id="PS00606">
    <property type="entry name" value="KS3_1"/>
    <property type="match status" value="1"/>
</dbReference>
<dbReference type="SUPFAM" id="SSF47336">
    <property type="entry name" value="ACP-like"/>
    <property type="match status" value="1"/>
</dbReference>
<dbReference type="SUPFAM" id="SSF55048">
    <property type="entry name" value="Probable ACP-binding domain of malonyl-CoA ACP transacylase"/>
    <property type="match status" value="1"/>
</dbReference>
<evidence type="ECO:0000313" key="14">
    <source>
        <dbReference type="EMBL" id="OXA62418.1"/>
    </source>
</evidence>
<dbReference type="SUPFAM" id="SSF52540">
    <property type="entry name" value="P-loop containing nucleoside triphosphate hydrolases"/>
    <property type="match status" value="1"/>
</dbReference>
<dbReference type="InterPro" id="IPR020807">
    <property type="entry name" value="PKS_DH"/>
</dbReference>
<dbReference type="GO" id="GO:0004315">
    <property type="term" value="F:3-oxoacyl-[acyl-carrier-protein] synthase activity"/>
    <property type="evidence" value="ECO:0007669"/>
    <property type="project" value="InterPro"/>
</dbReference>
<keyword evidence="9" id="KW-0012">Acyltransferase</keyword>
<dbReference type="Pfam" id="PF00150">
    <property type="entry name" value="Cellulase"/>
    <property type="match status" value="1"/>
</dbReference>
<dbReference type="Pfam" id="PF08242">
    <property type="entry name" value="Methyltransf_12"/>
    <property type="match status" value="1"/>
</dbReference>
<evidence type="ECO:0000256" key="2">
    <source>
        <dbReference type="ARBA" id="ARBA00022450"/>
    </source>
</evidence>
<evidence type="ECO:0000256" key="6">
    <source>
        <dbReference type="ARBA" id="ARBA00022857"/>
    </source>
</evidence>
<dbReference type="InterPro" id="IPR027417">
    <property type="entry name" value="P-loop_NTPase"/>
</dbReference>
<dbReference type="InterPro" id="IPR013149">
    <property type="entry name" value="ADH-like_C"/>
</dbReference>
<dbReference type="Gene3D" id="3.90.180.10">
    <property type="entry name" value="Medium-chain alcohol dehydrogenases, catalytic domain"/>
    <property type="match status" value="1"/>
</dbReference>
<dbReference type="InterPro" id="IPR001227">
    <property type="entry name" value="Ac_transferase_dom_sf"/>
</dbReference>
<dbReference type="InterPro" id="IPR014043">
    <property type="entry name" value="Acyl_transferase_dom"/>
</dbReference>
<dbReference type="Gene3D" id="3.40.50.150">
    <property type="entry name" value="Vaccinia Virus protein VP39"/>
    <property type="match status" value="2"/>
</dbReference>
<dbReference type="InterPro" id="IPR057326">
    <property type="entry name" value="KR_dom"/>
</dbReference>
<dbReference type="SUPFAM" id="SSF53448">
    <property type="entry name" value="Nucleotide-diphospho-sugar transferases"/>
    <property type="match status" value="2"/>
</dbReference>
<dbReference type="InterPro" id="IPR049551">
    <property type="entry name" value="PKS_DH_C"/>
</dbReference>
<dbReference type="InterPro" id="IPR015421">
    <property type="entry name" value="PyrdxlP-dep_Trfase_major"/>
</dbReference>
<dbReference type="GO" id="GO:0044550">
    <property type="term" value="P:secondary metabolite biosynthetic process"/>
    <property type="evidence" value="ECO:0007669"/>
    <property type="project" value="UniProtKB-ARBA"/>
</dbReference>
<dbReference type="GO" id="GO:0000272">
    <property type="term" value="P:polysaccharide catabolic process"/>
    <property type="evidence" value="ECO:0007669"/>
    <property type="project" value="InterPro"/>
</dbReference>
<feature type="domain" description="Ketosynthase family 3 (KS3)" evidence="12">
    <location>
        <begin position="2129"/>
        <end position="2554"/>
    </location>
</feature>
<dbReference type="InterPro" id="IPR013968">
    <property type="entry name" value="PKS_KR"/>
</dbReference>
<dbReference type="Gene3D" id="3.90.1150.10">
    <property type="entry name" value="Aspartate Aminotransferase, domain 1"/>
    <property type="match status" value="1"/>
</dbReference>
<dbReference type="InterPro" id="IPR029044">
    <property type="entry name" value="Nucleotide-diphossugar_trans"/>
</dbReference>
<dbReference type="PANTHER" id="PTHR43775:SF37">
    <property type="entry name" value="SI:DKEY-61P9.11"/>
    <property type="match status" value="1"/>
</dbReference>
<dbReference type="InterPro" id="IPR016035">
    <property type="entry name" value="Acyl_Trfase/lysoPLipase"/>
</dbReference>
<dbReference type="SMART" id="SM00827">
    <property type="entry name" value="PKS_AT"/>
    <property type="match status" value="1"/>
</dbReference>
<dbReference type="SMART" id="SM00823">
    <property type="entry name" value="PKS_PP"/>
    <property type="match status" value="1"/>
</dbReference>
<comment type="similarity">
    <text evidence="1">Belongs to the glycosyl hydrolase 5 (cellulase A) family.</text>
</comment>
<reference evidence="14 15" key="1">
    <citation type="submission" date="2015-12" db="EMBL/GenBank/DDBJ databases">
        <title>The genome of Folsomia candida.</title>
        <authorList>
            <person name="Faddeeva A."/>
            <person name="Derks M.F."/>
            <person name="Anvar Y."/>
            <person name="Smit S."/>
            <person name="Van Straalen N."/>
            <person name="Roelofs D."/>
        </authorList>
    </citation>
    <scope>NUCLEOTIDE SEQUENCE [LARGE SCALE GENOMIC DNA]</scope>
    <source>
        <strain evidence="14 15">VU population</strain>
        <tissue evidence="14">Whole body</tissue>
    </source>
</reference>
<keyword evidence="2" id="KW-0596">Phosphopantetheine</keyword>
<dbReference type="Pfam" id="PF14765">
    <property type="entry name" value="PS-DH"/>
    <property type="match status" value="1"/>
</dbReference>
<name>A0A226EZ06_FOLCA</name>
<dbReference type="InterPro" id="IPR015424">
    <property type="entry name" value="PyrdxlP-dep_Trfase"/>
</dbReference>
<dbReference type="Gene3D" id="3.40.366.10">
    <property type="entry name" value="Malonyl-Coenzyme A Acyl Carrier Protein, domain 2"/>
    <property type="match status" value="1"/>
</dbReference>
<keyword evidence="6" id="KW-0521">NADP</keyword>
<keyword evidence="5" id="KW-0378">Hydrolase</keyword>
<dbReference type="CDD" id="cd05195">
    <property type="entry name" value="enoyl_red"/>
    <property type="match status" value="1"/>
</dbReference>
<evidence type="ECO:0000256" key="5">
    <source>
        <dbReference type="ARBA" id="ARBA00022801"/>
    </source>
</evidence>
<accession>A0A226EZ06</accession>
<dbReference type="Pfam" id="PF00107">
    <property type="entry name" value="ADH_zinc_N"/>
    <property type="match status" value="1"/>
</dbReference>
<dbReference type="Pfam" id="PF01041">
    <property type="entry name" value="DegT_DnrJ_EryC1"/>
    <property type="match status" value="1"/>
</dbReference>
<dbReference type="InterPro" id="IPR014031">
    <property type="entry name" value="Ketoacyl_synth_C"/>
</dbReference>
<evidence type="ECO:0000256" key="10">
    <source>
        <dbReference type="PROSITE-ProRule" id="PRU01363"/>
    </source>
</evidence>
<dbReference type="Pfam" id="PF08659">
    <property type="entry name" value="KR"/>
    <property type="match status" value="1"/>
</dbReference>
<evidence type="ECO:0000259" key="12">
    <source>
        <dbReference type="PROSITE" id="PS52004"/>
    </source>
</evidence>
<evidence type="ECO:0000259" key="11">
    <source>
        <dbReference type="PROSITE" id="PS50075"/>
    </source>
</evidence>
<dbReference type="Gene3D" id="3.10.129.110">
    <property type="entry name" value="Polyketide synthase dehydratase"/>
    <property type="match status" value="1"/>
</dbReference>
<keyword evidence="3" id="KW-0597">Phosphoprotein</keyword>
<dbReference type="InterPro" id="IPR020841">
    <property type="entry name" value="PKS_Beta-ketoAc_synthase_dom"/>
</dbReference>
<dbReference type="Gene3D" id="3.40.50.720">
    <property type="entry name" value="NAD(P)-binding Rossmann-like Domain"/>
    <property type="match status" value="4"/>
</dbReference>
<dbReference type="InterPro" id="IPR000653">
    <property type="entry name" value="DegT/StrS_aminotransferase"/>
</dbReference>
<dbReference type="SUPFAM" id="SSF51445">
    <property type="entry name" value="(Trans)glycosidases"/>
    <property type="match status" value="1"/>
</dbReference>